<dbReference type="EMBL" id="FNAT01000008">
    <property type="protein sequence ID" value="SDF17699.1"/>
    <property type="molecule type" value="Genomic_DNA"/>
</dbReference>
<dbReference type="RefSeq" id="WP_110559024.1">
    <property type="nucleotide sequence ID" value="NZ_FNAT01000008.1"/>
</dbReference>
<dbReference type="InterPro" id="IPR021710">
    <property type="entry name" value="DUF3293"/>
</dbReference>
<dbReference type="STRING" id="521013.SAMN04488567_3574"/>
<gene>
    <name evidence="1" type="ORF">SAMN04488567_3574</name>
</gene>
<proteinExistence type="predicted"/>
<protein>
    <recommendedName>
        <fullName evidence="3">DUF3293 domain-containing protein</fullName>
    </recommendedName>
</protein>
<sequence length="140" mass="14557">MTLPPGLRAAYEATDYRVFSDPPLVLRPGEASPGCDALLDRHDAARGVVITAWNPMSVATAEPENRAAQARLAAGIAAMGLAAIPAEGAGRDGLWPPEPSLFVPGLSPEAAQRLARDFRQAAVLEITRGGAARVVATDFG</sequence>
<evidence type="ECO:0008006" key="3">
    <source>
        <dbReference type="Google" id="ProtNLM"/>
    </source>
</evidence>
<evidence type="ECO:0000313" key="2">
    <source>
        <dbReference type="Proteomes" id="UP000198922"/>
    </source>
</evidence>
<evidence type="ECO:0000313" key="1">
    <source>
        <dbReference type="EMBL" id="SDF17699.1"/>
    </source>
</evidence>
<dbReference type="Pfam" id="PF11697">
    <property type="entry name" value="DUF3293"/>
    <property type="match status" value="1"/>
</dbReference>
<reference evidence="2" key="1">
    <citation type="submission" date="2016-10" db="EMBL/GenBank/DDBJ databases">
        <authorList>
            <person name="Varghese N."/>
            <person name="Submissions S."/>
        </authorList>
    </citation>
    <scope>NUCLEOTIDE SEQUENCE [LARGE SCALE GENOMIC DNA]</scope>
    <source>
        <strain evidence="2">DSM 21424</strain>
    </source>
</reference>
<dbReference type="OrthoDB" id="6400497at2"/>
<keyword evidence="2" id="KW-1185">Reference proteome</keyword>
<accession>A0A1G7IZH2</accession>
<organism evidence="1 2">
    <name type="scientific">Limimaricola pyoseonensis</name>
    <dbReference type="NCBI Taxonomy" id="521013"/>
    <lineage>
        <taxon>Bacteria</taxon>
        <taxon>Pseudomonadati</taxon>
        <taxon>Pseudomonadota</taxon>
        <taxon>Alphaproteobacteria</taxon>
        <taxon>Rhodobacterales</taxon>
        <taxon>Paracoccaceae</taxon>
        <taxon>Limimaricola</taxon>
    </lineage>
</organism>
<name>A0A1G7IZH2_9RHOB</name>
<dbReference type="AlphaFoldDB" id="A0A1G7IZH2"/>
<dbReference type="Proteomes" id="UP000198922">
    <property type="component" value="Unassembled WGS sequence"/>
</dbReference>